<dbReference type="Proteomes" id="UP000196320">
    <property type="component" value="Unassembled WGS sequence"/>
</dbReference>
<protein>
    <submittedName>
        <fullName evidence="1">Uncharacterized protein</fullName>
    </submittedName>
</protein>
<keyword evidence="2" id="KW-1185">Reference proteome</keyword>
<evidence type="ECO:0000313" key="2">
    <source>
        <dbReference type="Proteomes" id="UP000196320"/>
    </source>
</evidence>
<proteinExistence type="predicted"/>
<evidence type="ECO:0000313" key="1">
    <source>
        <dbReference type="EMBL" id="SJN36493.1"/>
    </source>
</evidence>
<reference evidence="1 2" key="1">
    <citation type="submission" date="2017-02" db="EMBL/GenBank/DDBJ databases">
        <authorList>
            <person name="Peterson S.W."/>
        </authorList>
    </citation>
    <scope>NUCLEOTIDE SEQUENCE [LARGE SCALE GENOMIC DNA]</scope>
    <source>
        <strain evidence="1 2">B Mb 05.01</strain>
    </source>
</reference>
<sequence>MLHGGGYPFLFHAQGRDIKNDFAASGVEAIADLYDEKWYLVEAWDQS</sequence>
<gene>
    <name evidence="1" type="ORF">FM104_09260</name>
</gene>
<name>A0A1R4JXL3_9MICO</name>
<accession>A0A1R4JXL3</accession>
<dbReference type="AlphaFoldDB" id="A0A1R4JXL3"/>
<dbReference type="EMBL" id="FUKO01000021">
    <property type="protein sequence ID" value="SJN36493.1"/>
    <property type="molecule type" value="Genomic_DNA"/>
</dbReference>
<organism evidence="1 2">
    <name type="scientific">Microbacterium esteraromaticum</name>
    <dbReference type="NCBI Taxonomy" id="57043"/>
    <lineage>
        <taxon>Bacteria</taxon>
        <taxon>Bacillati</taxon>
        <taxon>Actinomycetota</taxon>
        <taxon>Actinomycetes</taxon>
        <taxon>Micrococcales</taxon>
        <taxon>Microbacteriaceae</taxon>
        <taxon>Microbacterium</taxon>
    </lineage>
</organism>